<keyword evidence="1" id="KW-1133">Transmembrane helix</keyword>
<dbReference type="SUPFAM" id="SSF82714">
    <property type="entry name" value="Multidrug efflux transporter AcrB TolC docking domain, DN and DC subdomains"/>
    <property type="match status" value="1"/>
</dbReference>
<keyword evidence="1" id="KW-0472">Membrane</keyword>
<dbReference type="Gene3D" id="3.30.70.1430">
    <property type="entry name" value="Multidrug efflux transporter AcrB pore domain"/>
    <property type="match status" value="1"/>
</dbReference>
<dbReference type="RefSeq" id="WP_310006577.1">
    <property type="nucleotide sequence ID" value="NZ_JAVDTX010000004.1"/>
</dbReference>
<comment type="caution">
    <text evidence="2">The sequence shown here is derived from an EMBL/GenBank/DDBJ whole genome shotgun (WGS) entry which is preliminary data.</text>
</comment>
<dbReference type="Gene3D" id="3.30.2090.10">
    <property type="entry name" value="Multidrug efflux transporter AcrB TolC docking domain, DN and DC subdomains"/>
    <property type="match status" value="1"/>
</dbReference>
<dbReference type="SUPFAM" id="SSF82693">
    <property type="entry name" value="Multidrug efflux transporter AcrB pore domain, PN1, PN2, PC1 and PC2 subdomains"/>
    <property type="match status" value="2"/>
</dbReference>
<reference evidence="2 3" key="1">
    <citation type="submission" date="2023-07" db="EMBL/GenBank/DDBJ databases">
        <title>Sorghum-associated microbial communities from plants grown in Nebraska, USA.</title>
        <authorList>
            <person name="Schachtman D."/>
        </authorList>
    </citation>
    <scope>NUCLEOTIDE SEQUENCE [LARGE SCALE GENOMIC DNA]</scope>
    <source>
        <strain evidence="2 3">BE124</strain>
    </source>
</reference>
<organism evidence="2 3">
    <name type="scientific">Flavobacterium granuli</name>
    <dbReference type="NCBI Taxonomy" id="280093"/>
    <lineage>
        <taxon>Bacteria</taxon>
        <taxon>Pseudomonadati</taxon>
        <taxon>Bacteroidota</taxon>
        <taxon>Flavobacteriia</taxon>
        <taxon>Flavobacteriales</taxon>
        <taxon>Flavobacteriaceae</taxon>
        <taxon>Flavobacterium</taxon>
    </lineage>
</organism>
<dbReference type="SUPFAM" id="SSF82866">
    <property type="entry name" value="Multidrug efflux transporter AcrB transmembrane domain"/>
    <property type="match status" value="1"/>
</dbReference>
<dbReference type="Pfam" id="PF00873">
    <property type="entry name" value="ACR_tran"/>
    <property type="match status" value="1"/>
</dbReference>
<dbReference type="Proteomes" id="UP001261871">
    <property type="component" value="Unassembled WGS sequence"/>
</dbReference>
<feature type="transmembrane region" description="Helical" evidence="1">
    <location>
        <begin position="387"/>
        <end position="408"/>
    </location>
</feature>
<dbReference type="PANTHER" id="PTHR32063">
    <property type="match status" value="1"/>
</dbReference>
<evidence type="ECO:0000256" key="1">
    <source>
        <dbReference type="SAM" id="Phobius"/>
    </source>
</evidence>
<keyword evidence="3" id="KW-1185">Reference proteome</keyword>
<sequence>MVEKLISFSLRNRAVVLLVSVCLFGWGIYSVQQNPIDAIPDLSENQVIVFTEWMGRSPQVIESQVTYPLVSNLQGIPKVKNIRGASMFGMSFVYIIFEDNVDAYWARTRVLERLNYAQRLLPQNVVPTLGPDGTGVGHVFWYHLDAKGMDLGEQRALQDWYVKFALQTVPGVAEVASFGGFEKQYQLVLDPLKMQYYKVSMMEVMNAVKANNNDVGGRKFEMSDMSYIVRGLGYIKNIKDVEDIAIKNYNSIPVRVKDIGSIQMGGDLRLGIFDENGTGEVVGGIVVMRYGENADNVIKAVKAKMKEVEKGLPEGVTFKTSYDRSDLIEKAIESVKGTLFEEMIAVSLIVLIFLFHWRSALIILIQIPISVAVAFIFLQAFGISSNIMSLTGIALAIGVLVDDGIVMVENAYRTISEKQEEMDNNQQAT</sequence>
<feature type="transmembrane region" description="Helical" evidence="1">
    <location>
        <begin position="362"/>
        <end position="381"/>
    </location>
</feature>
<protein>
    <submittedName>
        <fullName evidence="2">CzcA family heavy metal efflux pump</fullName>
    </submittedName>
</protein>
<name>A0ABU1S2W1_9FLAO</name>
<dbReference type="PANTHER" id="PTHR32063:SF19">
    <property type="entry name" value="CATION EFFLUX SYSTEM PROTEIN CUSA"/>
    <property type="match status" value="1"/>
</dbReference>
<evidence type="ECO:0000313" key="2">
    <source>
        <dbReference type="EMBL" id="MDR6845356.1"/>
    </source>
</evidence>
<gene>
    <name evidence="2" type="ORF">J2W95_002063</name>
</gene>
<dbReference type="EMBL" id="JAVDTX010000004">
    <property type="protein sequence ID" value="MDR6845356.1"/>
    <property type="molecule type" value="Genomic_DNA"/>
</dbReference>
<dbReference type="Gene3D" id="1.20.1640.10">
    <property type="entry name" value="Multidrug efflux transporter AcrB transmembrane domain"/>
    <property type="match status" value="1"/>
</dbReference>
<dbReference type="InterPro" id="IPR027463">
    <property type="entry name" value="AcrB_DN_DC_subdom"/>
</dbReference>
<dbReference type="PRINTS" id="PR00702">
    <property type="entry name" value="ACRIFLAVINRP"/>
</dbReference>
<dbReference type="InterPro" id="IPR001036">
    <property type="entry name" value="Acrflvin-R"/>
</dbReference>
<dbReference type="Gene3D" id="3.30.70.1320">
    <property type="entry name" value="Multidrug efflux transporter AcrB pore domain like"/>
    <property type="match status" value="1"/>
</dbReference>
<accession>A0ABU1S2W1</accession>
<keyword evidence="1" id="KW-0812">Transmembrane</keyword>
<proteinExistence type="predicted"/>
<evidence type="ECO:0000313" key="3">
    <source>
        <dbReference type="Proteomes" id="UP001261871"/>
    </source>
</evidence>
<feature type="transmembrane region" description="Helical" evidence="1">
    <location>
        <begin position="337"/>
        <end position="355"/>
    </location>
</feature>